<feature type="transmembrane region" description="Helical" evidence="1">
    <location>
        <begin position="36"/>
        <end position="54"/>
    </location>
</feature>
<proteinExistence type="predicted"/>
<evidence type="ECO:0000313" key="6">
    <source>
        <dbReference type="Proteomes" id="UP000472355"/>
    </source>
</evidence>
<evidence type="ECO:0000313" key="2">
    <source>
        <dbReference type="EMBL" id="NFA42007.1"/>
    </source>
</evidence>
<feature type="transmembrane region" description="Helical" evidence="1">
    <location>
        <begin position="12"/>
        <end position="30"/>
    </location>
</feature>
<dbReference type="Proteomes" id="UP000472355">
    <property type="component" value="Unassembled WGS sequence"/>
</dbReference>
<accession>A0A093WFA0</accession>
<dbReference type="Proteomes" id="UP000473681">
    <property type="component" value="Unassembled WGS sequence"/>
</dbReference>
<keyword evidence="1" id="KW-1133">Transmembrane helix</keyword>
<dbReference type="EMBL" id="SXFB01000007">
    <property type="protein sequence ID" value="NFV26669.1"/>
    <property type="molecule type" value="Genomic_DNA"/>
</dbReference>
<reference evidence="2 6" key="1">
    <citation type="submission" date="2019-02" db="EMBL/GenBank/DDBJ databases">
        <title>Genome sequencing of Clostridium botulinum clinical isolates.</title>
        <authorList>
            <person name="Brunt J."/>
            <person name="Van Vliet A.H.M."/>
            <person name="Stringer S.C."/>
            <person name="Grant K.A."/>
            <person name="Carter A.C."/>
            <person name="Peck M.W."/>
        </authorList>
    </citation>
    <scope>NUCLEOTIDE SEQUENCE [LARGE SCALE GENOMIC DNA]</scope>
    <source>
        <strain evidence="2 6">H113700579</strain>
    </source>
</reference>
<evidence type="ECO:0000313" key="7">
    <source>
        <dbReference type="Proteomes" id="UP000473681"/>
    </source>
</evidence>
<evidence type="ECO:0000313" key="8">
    <source>
        <dbReference type="Proteomes" id="UP000476820"/>
    </source>
</evidence>
<evidence type="ECO:0000313" key="5">
    <source>
        <dbReference type="EMBL" id="NFV26669.1"/>
    </source>
</evidence>
<reference evidence="7 8" key="2">
    <citation type="submission" date="2019-04" db="EMBL/GenBank/DDBJ databases">
        <title>Genome sequencing of Clostridium botulinum Groups I-IV and Clostridium butyricum.</title>
        <authorList>
            <person name="Brunt J."/>
            <person name="Van Vliet A.H.M."/>
            <person name="Stringer S.C."/>
            <person name="Carter A.T."/>
            <person name="Peck M.W."/>
        </authorList>
    </citation>
    <scope>NUCLEOTIDE SEQUENCE [LARGE SCALE GENOMIC DNA]</scope>
    <source>
        <strain evidence="3 8">1605</strain>
        <strain evidence="5 9">BL81</strain>
        <strain evidence="4 7">CB-K-33E</strain>
    </source>
</reference>
<dbReference type="OrthoDB" id="1934893at2"/>
<dbReference type="RefSeq" id="WP_003373650.1">
    <property type="nucleotide sequence ID" value="NZ_CP010520.1"/>
</dbReference>
<dbReference type="EMBL" id="SGKU01000010">
    <property type="protein sequence ID" value="NFA42007.1"/>
    <property type="molecule type" value="Genomic_DNA"/>
</dbReference>
<evidence type="ECO:0000313" key="3">
    <source>
        <dbReference type="EMBL" id="NFF89565.1"/>
    </source>
</evidence>
<dbReference type="Proteomes" id="UP000476820">
    <property type="component" value="Unassembled WGS sequence"/>
</dbReference>
<gene>
    <name evidence="2" type="ORF">EXM65_05285</name>
    <name evidence="3" type="ORF">FC774_17210</name>
    <name evidence="4" type="ORF">FDB51_07010</name>
    <name evidence="5" type="ORF">FDG31_10915</name>
</gene>
<evidence type="ECO:0000313" key="4">
    <source>
        <dbReference type="EMBL" id="NFN34892.1"/>
    </source>
</evidence>
<dbReference type="EMBL" id="SWVK01000007">
    <property type="protein sequence ID" value="NFN34892.1"/>
    <property type="molecule type" value="Genomic_DNA"/>
</dbReference>
<protein>
    <submittedName>
        <fullName evidence="2">Uncharacterized protein</fullName>
    </submittedName>
</protein>
<evidence type="ECO:0000256" key="1">
    <source>
        <dbReference type="SAM" id="Phobius"/>
    </source>
</evidence>
<keyword evidence="1" id="KW-0812">Transmembrane</keyword>
<dbReference type="Proteomes" id="UP000486903">
    <property type="component" value="Unassembled WGS sequence"/>
</dbReference>
<keyword evidence="1" id="KW-0472">Membrane</keyword>
<sequence>MLEKIMLTDKEYENLAKGIAMGVGIGTIIGTIFDNAVFFFAAGGVLGIIGSLIYSKIEEHKENHI</sequence>
<evidence type="ECO:0000313" key="9">
    <source>
        <dbReference type="Proteomes" id="UP000486903"/>
    </source>
</evidence>
<dbReference type="EMBL" id="SWOV01000083">
    <property type="protein sequence ID" value="NFF89565.1"/>
    <property type="molecule type" value="Genomic_DNA"/>
</dbReference>
<dbReference type="AlphaFoldDB" id="A0A093WFA0"/>
<organism evidence="2 6">
    <name type="scientific">Clostridium botulinum</name>
    <dbReference type="NCBI Taxonomy" id="1491"/>
    <lineage>
        <taxon>Bacteria</taxon>
        <taxon>Bacillati</taxon>
        <taxon>Bacillota</taxon>
        <taxon>Clostridia</taxon>
        <taxon>Eubacteriales</taxon>
        <taxon>Clostridiaceae</taxon>
        <taxon>Clostridium</taxon>
    </lineage>
</organism>
<comment type="caution">
    <text evidence="2">The sequence shown here is derived from an EMBL/GenBank/DDBJ whole genome shotgun (WGS) entry which is preliminary data.</text>
</comment>
<name>A0A093WFA0_CLOBO</name>